<comment type="caution">
    <text evidence="2">The sequence shown here is derived from an EMBL/GenBank/DDBJ whole genome shotgun (WGS) entry which is preliminary data.</text>
</comment>
<protein>
    <recommendedName>
        <fullName evidence="1">Peptidase C14 caspase domain-containing protein</fullName>
    </recommendedName>
</protein>
<evidence type="ECO:0000313" key="3">
    <source>
        <dbReference type="Proteomes" id="UP001519311"/>
    </source>
</evidence>
<dbReference type="EMBL" id="JAGINS010000001">
    <property type="protein sequence ID" value="MBP2358571.1"/>
    <property type="molecule type" value="Genomic_DNA"/>
</dbReference>
<organism evidence="2 3">
    <name type="scientific">Streptomyces clavifer</name>
    <dbReference type="NCBI Taxonomy" id="68188"/>
    <lineage>
        <taxon>Bacteria</taxon>
        <taxon>Bacillati</taxon>
        <taxon>Actinomycetota</taxon>
        <taxon>Actinomycetes</taxon>
        <taxon>Kitasatosporales</taxon>
        <taxon>Streptomycetaceae</taxon>
        <taxon>Streptomyces</taxon>
    </lineage>
</organism>
<accession>A0ABS4V442</accession>
<evidence type="ECO:0000313" key="2">
    <source>
        <dbReference type="EMBL" id="MBP2358571.1"/>
    </source>
</evidence>
<dbReference type="InterPro" id="IPR029030">
    <property type="entry name" value="Caspase-like_dom_sf"/>
</dbReference>
<dbReference type="InterPro" id="IPR011600">
    <property type="entry name" value="Pept_C14_caspase"/>
</dbReference>
<dbReference type="Gene3D" id="3.40.50.1460">
    <property type="match status" value="1"/>
</dbReference>
<name>A0ABS4V442_9ACTN</name>
<dbReference type="Pfam" id="PF00656">
    <property type="entry name" value="Peptidase_C14"/>
    <property type="match status" value="1"/>
</dbReference>
<evidence type="ECO:0000259" key="1">
    <source>
        <dbReference type="Pfam" id="PF00656"/>
    </source>
</evidence>
<sequence length="553" mass="60404">MSALRDAEITSDQRLLLMLLGSSWHEKGQWPLWGYVQHYFDTKRRTDAEALLRTLPRIGNHTPFGVGYGYTTAVDDHRPIDENDTIRLTLAACYALPDMVGWAGKPFIRVLKHMIDLWDNKPVTPSDPGKAYLSSKKLASQLDLRPPFVTALPDLLSYEPAISTGNGSTTSAGEWKREITRSVLQYRDADTIHDYLDLTCKIVETNAAQYANLTSGRYIGRGVTDSNLYAHPSNTLAYMSYEHEPVRASLLGPAGTDAPDNTADGAREKHSWRAQESIEMLRRNGGTLYVPLTQNITKDTPGGDDSTQRTLPCWQKGAAVLIGVSDYQKLTPVPSIANNIDSLQDIVISSMGIPSENVFAVKNPESDSEVHEAIDLACEAADPAVGALLVYFAGHGWTDARGRLLLGLVRSSKARAWSALNFNELRNQIADSQIGKRIVILDSCYSGAALDILGQPEDLTNAAAIDGTYVLTSANAATPALAPADERFTTFTGHLIDALQSGIPQGPPVINTDTLFRYIERVAKARGIPAPGRQIGGDGDKVEIMANRWRDND</sequence>
<dbReference type="SUPFAM" id="SSF52129">
    <property type="entry name" value="Caspase-like"/>
    <property type="match status" value="1"/>
</dbReference>
<gene>
    <name evidence="2" type="ORF">JOF59_000971</name>
</gene>
<keyword evidence="3" id="KW-1185">Reference proteome</keyword>
<dbReference type="NCBIfam" id="NF047832">
    <property type="entry name" value="caspase_w_EACC1"/>
    <property type="match status" value="1"/>
</dbReference>
<feature type="domain" description="Peptidase C14 caspase" evidence="1">
    <location>
        <begin position="316"/>
        <end position="451"/>
    </location>
</feature>
<reference evidence="2 3" key="1">
    <citation type="submission" date="2021-03" db="EMBL/GenBank/DDBJ databases">
        <title>Sequencing the genomes of 1000 actinobacteria strains.</title>
        <authorList>
            <person name="Klenk H.-P."/>
        </authorList>
    </citation>
    <scope>NUCLEOTIDE SEQUENCE [LARGE SCALE GENOMIC DNA]</scope>
    <source>
        <strain evidence="2 3">DSM 40843</strain>
    </source>
</reference>
<dbReference type="RefSeq" id="WP_209469588.1">
    <property type="nucleotide sequence ID" value="NZ_JAGINS010000001.1"/>
</dbReference>
<proteinExistence type="predicted"/>
<dbReference type="Proteomes" id="UP001519311">
    <property type="component" value="Unassembled WGS sequence"/>
</dbReference>